<evidence type="ECO:0000256" key="1">
    <source>
        <dbReference type="ARBA" id="ARBA00022729"/>
    </source>
</evidence>
<reference evidence="5 6" key="1">
    <citation type="submission" date="2020-08" db="EMBL/GenBank/DDBJ databases">
        <title>Sequencing the genomes of 1000 actinobacteria strains.</title>
        <authorList>
            <person name="Klenk H.-P."/>
        </authorList>
    </citation>
    <scope>NUCLEOTIDE SEQUENCE [LARGE SCALE GENOMIC DNA]</scope>
    <source>
        <strain evidence="5 6">DSM 45823</strain>
    </source>
</reference>
<accession>A0A7W3RCG1</accession>
<dbReference type="PRINTS" id="PR01185">
    <property type="entry name" value="INTEGRINA"/>
</dbReference>
<dbReference type="AlphaFoldDB" id="A0A7W3RCG1"/>
<dbReference type="InterPro" id="IPR013517">
    <property type="entry name" value="FG-GAP"/>
</dbReference>
<dbReference type="EMBL" id="JACJII010000001">
    <property type="protein sequence ID" value="MBA9007275.1"/>
    <property type="molecule type" value="Genomic_DNA"/>
</dbReference>
<keyword evidence="3" id="KW-0378">Hydrolase</keyword>
<gene>
    <name evidence="5" type="ORF">HNR21_006157</name>
</gene>
<dbReference type="GO" id="GO:0007155">
    <property type="term" value="P:cell adhesion"/>
    <property type="evidence" value="ECO:0007669"/>
    <property type="project" value="InterPro"/>
</dbReference>
<dbReference type="Gene3D" id="2.130.10.130">
    <property type="entry name" value="Integrin alpha, N-terminal"/>
    <property type="match status" value="3"/>
</dbReference>
<dbReference type="Pfam" id="PF01839">
    <property type="entry name" value="FG-GAP"/>
    <property type="match status" value="5"/>
</dbReference>
<dbReference type="PANTHER" id="PTHR23221:SF7">
    <property type="entry name" value="PHOSPHATIDYLINOSITOL-GLYCAN-SPECIFIC PHOSPHOLIPASE D"/>
    <property type="match status" value="1"/>
</dbReference>
<name>A0A7W3RCG1_9ACTN</name>
<evidence type="ECO:0000256" key="4">
    <source>
        <dbReference type="ARBA" id="ARBA00023180"/>
    </source>
</evidence>
<keyword evidence="1" id="KW-0732">Signal</keyword>
<keyword evidence="2" id="KW-0677">Repeat</keyword>
<dbReference type="RefSeq" id="WP_182707898.1">
    <property type="nucleotide sequence ID" value="NZ_JACJII010000001.1"/>
</dbReference>
<dbReference type="PROSITE" id="PS51470">
    <property type="entry name" value="FG_GAP"/>
    <property type="match status" value="3"/>
</dbReference>
<evidence type="ECO:0000256" key="2">
    <source>
        <dbReference type="ARBA" id="ARBA00022737"/>
    </source>
</evidence>
<protein>
    <recommendedName>
        <fullName evidence="7">FG-GAP repeat protein</fullName>
    </recommendedName>
</protein>
<evidence type="ECO:0000313" key="6">
    <source>
        <dbReference type="Proteomes" id="UP000539313"/>
    </source>
</evidence>
<sequence length="544" mass="54408">MSGSSQRLRAVVMIPGGRSRPRASSGRSFPMAGRRSVMRRRALVTGIAVGLALLIVPGASVSANEAARPGDFNGDGIIDLAIGIPGDTINGHKRAGSIAVALGARSGAPTSARLIHQGLADVPGGAEAGDGFGQVLASADFNRDGYADLAIGIPMEAMETTRAAGGVLVCFGSSGGLATAGCQSIGQGYGGVPGSSETDDHFGSSLAAGDLTGDGFADLVIGSPLEAIETKRAAGSIRIVPGGSSGMNTAATTDLNQDSPVVPGAAETDDRYGEGLAVGDIDGDGQADLVVGVSGELVTGSSDRGGLQVLYGPFRDNKPARAQAIVAPDVVQAGEFLGTALVVADFNGDGPDDIAVGMAEQLVNGDGVAGQVVAFTGDRTGISATRRVIIHQDSPGTAGGTEPEDAFGNALAAGDFDGDGRADLIAGVRGEDLSTSPAAGAAVVFFGHPQSTLSTDGSIWIDQDVDPMPDANNPEDHFGWSVGAADIDGDGRAEAIVGAPKNGPGGIWIINLDGRAITSPTFRDQASLGLGTGQTESFFGQSLM</sequence>
<dbReference type="InterPro" id="IPR013519">
    <property type="entry name" value="Int_alpha_beta-p"/>
</dbReference>
<dbReference type="PANTHER" id="PTHR23221">
    <property type="entry name" value="GLYCOSYLPHOSPHATIDYLINOSITOL PHOSPHOLIPASE D"/>
    <property type="match status" value="1"/>
</dbReference>
<dbReference type="InterPro" id="IPR028994">
    <property type="entry name" value="Integrin_alpha_N"/>
</dbReference>
<proteinExistence type="predicted"/>
<comment type="caution">
    <text evidence="5">The sequence shown here is derived from an EMBL/GenBank/DDBJ whole genome shotgun (WGS) entry which is preliminary data.</text>
</comment>
<dbReference type="SMART" id="SM00191">
    <property type="entry name" value="Int_alpha"/>
    <property type="match status" value="7"/>
</dbReference>
<evidence type="ECO:0008006" key="7">
    <source>
        <dbReference type="Google" id="ProtNLM"/>
    </source>
</evidence>
<organism evidence="5 6">
    <name type="scientific">Thermomonospora cellulosilytica</name>
    <dbReference type="NCBI Taxonomy" id="1411118"/>
    <lineage>
        <taxon>Bacteria</taxon>
        <taxon>Bacillati</taxon>
        <taxon>Actinomycetota</taxon>
        <taxon>Actinomycetes</taxon>
        <taxon>Streptosporangiales</taxon>
        <taxon>Thermomonosporaceae</taxon>
        <taxon>Thermomonospora</taxon>
    </lineage>
</organism>
<dbReference type="GO" id="GO:0016787">
    <property type="term" value="F:hydrolase activity"/>
    <property type="evidence" value="ECO:0007669"/>
    <property type="project" value="UniProtKB-KW"/>
</dbReference>
<dbReference type="SUPFAM" id="SSF69318">
    <property type="entry name" value="Integrin alpha N-terminal domain"/>
    <property type="match status" value="1"/>
</dbReference>
<dbReference type="InterPro" id="IPR000413">
    <property type="entry name" value="Integrin_alpha"/>
</dbReference>
<dbReference type="Proteomes" id="UP000539313">
    <property type="component" value="Unassembled WGS sequence"/>
</dbReference>
<evidence type="ECO:0000256" key="3">
    <source>
        <dbReference type="ARBA" id="ARBA00022801"/>
    </source>
</evidence>
<dbReference type="GO" id="GO:0008305">
    <property type="term" value="C:integrin complex"/>
    <property type="evidence" value="ECO:0007669"/>
    <property type="project" value="InterPro"/>
</dbReference>
<keyword evidence="4" id="KW-0325">Glycoprotein</keyword>
<keyword evidence="6" id="KW-1185">Reference proteome</keyword>
<evidence type="ECO:0000313" key="5">
    <source>
        <dbReference type="EMBL" id="MBA9007275.1"/>
    </source>
</evidence>